<protein>
    <recommendedName>
        <fullName evidence="2">Peptide deformylase</fullName>
        <shortName evidence="2">PDF</shortName>
        <ecNumber evidence="2">3.5.1.88</ecNumber>
    </recommendedName>
    <alternativeName>
        <fullName evidence="2">Polypeptide deformylase</fullName>
    </alternativeName>
</protein>
<dbReference type="EMBL" id="RJQC01000003">
    <property type="protein sequence ID" value="RNM29615.1"/>
    <property type="molecule type" value="Genomic_DNA"/>
</dbReference>
<keyword evidence="2" id="KW-0479">Metal-binding</keyword>
<dbReference type="NCBIfam" id="NF006670">
    <property type="entry name" value="PRK09218.1"/>
    <property type="match status" value="1"/>
</dbReference>
<dbReference type="HAMAP" id="MF_00163">
    <property type="entry name" value="Pep_deformylase"/>
    <property type="match status" value="1"/>
</dbReference>
<gene>
    <name evidence="2" type="primary">def</name>
    <name evidence="3" type="ORF">EDX97_08220</name>
</gene>
<reference evidence="3 4" key="1">
    <citation type="submission" date="2018-11" db="EMBL/GenBank/DDBJ databases">
        <title>Clostridium sp. nov., a member of the family Erysipelotrichaceae isolated from pig faeces.</title>
        <authorList>
            <person name="Chang Y.-H."/>
        </authorList>
    </citation>
    <scope>NUCLEOTIDE SEQUENCE [LARGE SCALE GENOMIC DNA]</scope>
    <source>
        <strain evidence="3 4">YH-panp20</strain>
    </source>
</reference>
<dbReference type="GO" id="GO:0042586">
    <property type="term" value="F:peptide deformylase activity"/>
    <property type="evidence" value="ECO:0007669"/>
    <property type="project" value="UniProtKB-UniRule"/>
</dbReference>
<dbReference type="InterPro" id="IPR036821">
    <property type="entry name" value="Peptide_deformylase_sf"/>
</dbReference>
<feature type="active site" evidence="2">
    <location>
        <position position="127"/>
    </location>
</feature>
<accession>A0A3N0HXW9</accession>
<dbReference type="GO" id="GO:0046872">
    <property type="term" value="F:metal ion binding"/>
    <property type="evidence" value="ECO:0007669"/>
    <property type="project" value="UniProtKB-KW"/>
</dbReference>
<dbReference type="GO" id="GO:0006412">
    <property type="term" value="P:translation"/>
    <property type="evidence" value="ECO:0007669"/>
    <property type="project" value="UniProtKB-UniRule"/>
</dbReference>
<dbReference type="Gene3D" id="3.90.45.10">
    <property type="entry name" value="Peptide deformylase"/>
    <property type="match status" value="1"/>
</dbReference>
<comment type="function">
    <text evidence="2">Removes the formyl group from the N-terminal Met of newly synthesized proteins. Requires at least a dipeptide for an efficient rate of reaction. N-terminal L-methionine is a prerequisite for activity but the enzyme has broad specificity at other positions.</text>
</comment>
<feature type="binding site" evidence="2">
    <location>
        <position position="85"/>
    </location>
    <ligand>
        <name>Fe cation</name>
        <dbReference type="ChEBI" id="CHEBI:24875"/>
    </ligand>
</feature>
<dbReference type="Proteomes" id="UP000276568">
    <property type="component" value="Unassembled WGS sequence"/>
</dbReference>
<evidence type="ECO:0000256" key="2">
    <source>
        <dbReference type="HAMAP-Rule" id="MF_00163"/>
    </source>
</evidence>
<dbReference type="SUPFAM" id="SSF56420">
    <property type="entry name" value="Peptide deformylase"/>
    <property type="match status" value="1"/>
</dbReference>
<keyword evidence="4" id="KW-1185">Reference proteome</keyword>
<comment type="similarity">
    <text evidence="1 2">Belongs to the polypeptide deformylase family.</text>
</comment>
<organism evidence="3 4">
    <name type="scientific">Absicoccus porci</name>
    <dbReference type="NCBI Taxonomy" id="2486576"/>
    <lineage>
        <taxon>Bacteria</taxon>
        <taxon>Bacillati</taxon>
        <taxon>Bacillota</taxon>
        <taxon>Erysipelotrichia</taxon>
        <taxon>Erysipelotrichales</taxon>
        <taxon>Erysipelotrichaceae</taxon>
        <taxon>Absicoccus</taxon>
    </lineage>
</organism>
<comment type="caution">
    <text evidence="3">The sequence shown here is derived from an EMBL/GenBank/DDBJ whole genome shotgun (WGS) entry which is preliminary data.</text>
</comment>
<dbReference type="CDD" id="cd00487">
    <property type="entry name" value="Pep_deformylase"/>
    <property type="match status" value="1"/>
</dbReference>
<feature type="binding site" evidence="2">
    <location>
        <position position="130"/>
    </location>
    <ligand>
        <name>Fe cation</name>
        <dbReference type="ChEBI" id="CHEBI:24875"/>
    </ligand>
</feature>
<dbReference type="PRINTS" id="PR01576">
    <property type="entry name" value="PDEFORMYLASE"/>
</dbReference>
<dbReference type="RefSeq" id="WP_128520689.1">
    <property type="nucleotide sequence ID" value="NZ_CAUWBR010000015.1"/>
</dbReference>
<dbReference type="Pfam" id="PF01327">
    <property type="entry name" value="Pep_deformylase"/>
    <property type="match status" value="1"/>
</dbReference>
<proteinExistence type="inferred from homology"/>
<dbReference type="EC" id="3.5.1.88" evidence="2"/>
<comment type="cofactor">
    <cofactor evidence="2">
        <name>Fe(2+)</name>
        <dbReference type="ChEBI" id="CHEBI:29033"/>
    </cofactor>
    <text evidence="2">Binds 1 Fe(2+) ion.</text>
</comment>
<evidence type="ECO:0000313" key="4">
    <source>
        <dbReference type="Proteomes" id="UP000276568"/>
    </source>
</evidence>
<evidence type="ECO:0000313" key="3">
    <source>
        <dbReference type="EMBL" id="RNM29615.1"/>
    </source>
</evidence>
<dbReference type="AlphaFoldDB" id="A0A3N0HXW9"/>
<dbReference type="InterPro" id="IPR023635">
    <property type="entry name" value="Peptide_deformylase"/>
</dbReference>
<sequence>MIKPIERNILVLKQKAKPATKEDISIARDLIDTLQAHSEECVGMAANMIGIPKAIIVVNVGPFLMAMFNPKIIKKTSPFEAEEGCLSLDGVRKTTRYQTIEVEYQDFSFHKKRQVFHGWTAQIIQHEIDHLDGILI</sequence>
<keyword evidence="2" id="KW-0648">Protein biosynthesis</keyword>
<dbReference type="OrthoDB" id="9784988at2"/>
<dbReference type="PANTHER" id="PTHR10458:SF22">
    <property type="entry name" value="PEPTIDE DEFORMYLASE"/>
    <property type="match status" value="1"/>
</dbReference>
<feature type="binding site" evidence="2">
    <location>
        <position position="126"/>
    </location>
    <ligand>
        <name>Fe cation</name>
        <dbReference type="ChEBI" id="CHEBI:24875"/>
    </ligand>
</feature>
<comment type="catalytic activity">
    <reaction evidence="2">
        <text>N-terminal N-formyl-L-methionyl-[peptide] + H2O = N-terminal L-methionyl-[peptide] + formate</text>
        <dbReference type="Rhea" id="RHEA:24420"/>
        <dbReference type="Rhea" id="RHEA-COMP:10639"/>
        <dbReference type="Rhea" id="RHEA-COMP:10640"/>
        <dbReference type="ChEBI" id="CHEBI:15377"/>
        <dbReference type="ChEBI" id="CHEBI:15740"/>
        <dbReference type="ChEBI" id="CHEBI:49298"/>
        <dbReference type="ChEBI" id="CHEBI:64731"/>
        <dbReference type="EC" id="3.5.1.88"/>
    </reaction>
</comment>
<name>A0A3N0HXW9_9FIRM</name>
<keyword evidence="2 3" id="KW-0378">Hydrolase</keyword>
<dbReference type="PANTHER" id="PTHR10458">
    <property type="entry name" value="PEPTIDE DEFORMYLASE"/>
    <property type="match status" value="1"/>
</dbReference>
<keyword evidence="2" id="KW-0408">Iron</keyword>
<evidence type="ECO:0000256" key="1">
    <source>
        <dbReference type="ARBA" id="ARBA00010759"/>
    </source>
</evidence>
<dbReference type="PIRSF" id="PIRSF004749">
    <property type="entry name" value="Pep_def"/>
    <property type="match status" value="1"/>
</dbReference>